<protein>
    <recommendedName>
        <fullName evidence="3">Permuted papain-like amidase YaeF/Yiix C92 family enzyme</fullName>
    </recommendedName>
</protein>
<sequence length="174" mass="19629">MYLAKPGDILLYRKSPSIGDDLIIEGESFEDGRQDREYYHVAIALDANNKIEAYGKSVAIHPIDYGNFDAFRPPIGSHRVKSALAVIRRCVGQGYDWWLIIDDAIRYLTKFIPKRLGGPWHLPVSFIQSDERRGKVCSSLAVAYLNAALWGPKLGRNASPEDIYLAVKDFPIYV</sequence>
<organism evidence="1 2">
    <name type="scientific">Alicyclobacillus fastidiosus</name>
    <dbReference type="NCBI Taxonomy" id="392011"/>
    <lineage>
        <taxon>Bacteria</taxon>
        <taxon>Bacillati</taxon>
        <taxon>Bacillota</taxon>
        <taxon>Bacilli</taxon>
        <taxon>Bacillales</taxon>
        <taxon>Alicyclobacillaceae</taxon>
        <taxon>Alicyclobacillus</taxon>
    </lineage>
</organism>
<accession>A0ABY6ZJE2</accession>
<gene>
    <name evidence="1" type="ORF">NZD89_06025</name>
</gene>
<dbReference type="InterPro" id="IPR038765">
    <property type="entry name" value="Papain-like_cys_pep_sf"/>
</dbReference>
<dbReference type="RefSeq" id="WP_268006850.1">
    <property type="nucleotide sequence ID" value="NZ_BSUT01000001.1"/>
</dbReference>
<dbReference type="EMBL" id="CP104067">
    <property type="protein sequence ID" value="WAH42972.1"/>
    <property type="molecule type" value="Genomic_DNA"/>
</dbReference>
<name>A0ABY6ZJE2_9BACL</name>
<proteinExistence type="predicted"/>
<dbReference type="SUPFAM" id="SSF54001">
    <property type="entry name" value="Cysteine proteinases"/>
    <property type="match status" value="1"/>
</dbReference>
<dbReference type="Proteomes" id="UP001164761">
    <property type="component" value="Chromosome"/>
</dbReference>
<evidence type="ECO:0000313" key="1">
    <source>
        <dbReference type="EMBL" id="WAH42972.1"/>
    </source>
</evidence>
<evidence type="ECO:0000313" key="2">
    <source>
        <dbReference type="Proteomes" id="UP001164761"/>
    </source>
</evidence>
<reference evidence="1" key="1">
    <citation type="submission" date="2022-08" db="EMBL/GenBank/DDBJ databases">
        <title>Alicyclobacillus fastidiosus DSM 17978, complete genome.</title>
        <authorList>
            <person name="Wang Q."/>
            <person name="Cai R."/>
            <person name="Wang Z."/>
        </authorList>
    </citation>
    <scope>NUCLEOTIDE SEQUENCE</scope>
    <source>
        <strain evidence="1">DSM 17978</strain>
    </source>
</reference>
<dbReference type="Gene3D" id="3.90.1720.10">
    <property type="entry name" value="endopeptidase domain like (from Nostoc punctiforme)"/>
    <property type="match status" value="1"/>
</dbReference>
<evidence type="ECO:0008006" key="3">
    <source>
        <dbReference type="Google" id="ProtNLM"/>
    </source>
</evidence>
<keyword evidence="2" id="KW-1185">Reference proteome</keyword>